<proteinExistence type="predicted"/>
<accession>A0A0A9GY06</accession>
<dbReference type="EMBL" id="GBRH01170430">
    <property type="protein sequence ID" value="JAE27466.1"/>
    <property type="molecule type" value="Transcribed_RNA"/>
</dbReference>
<reference evidence="1" key="2">
    <citation type="journal article" date="2015" name="Data Brief">
        <title>Shoot transcriptome of the giant reed, Arundo donax.</title>
        <authorList>
            <person name="Barrero R.A."/>
            <person name="Guerrero F.D."/>
            <person name="Moolhuijzen P."/>
            <person name="Goolsby J.A."/>
            <person name="Tidwell J."/>
            <person name="Bellgard S.E."/>
            <person name="Bellgard M.I."/>
        </authorList>
    </citation>
    <scope>NUCLEOTIDE SEQUENCE</scope>
    <source>
        <tissue evidence="1">Shoot tissue taken approximately 20 cm above the soil surface</tissue>
    </source>
</reference>
<reference evidence="1" key="1">
    <citation type="submission" date="2014-09" db="EMBL/GenBank/DDBJ databases">
        <authorList>
            <person name="Magalhaes I.L.F."/>
            <person name="Oliveira U."/>
            <person name="Santos F.R."/>
            <person name="Vidigal T.H.D.A."/>
            <person name="Brescovit A.D."/>
            <person name="Santos A.J."/>
        </authorList>
    </citation>
    <scope>NUCLEOTIDE SEQUENCE</scope>
    <source>
        <tissue evidence="1">Shoot tissue taken approximately 20 cm above the soil surface</tissue>
    </source>
</reference>
<dbReference type="AlphaFoldDB" id="A0A0A9GY06"/>
<protein>
    <submittedName>
        <fullName evidence="1">Uncharacterized protein</fullName>
    </submittedName>
</protein>
<sequence length="29" mass="3142">MCSLTKTCRICPASVNKHILDIQDCGTCS</sequence>
<name>A0A0A9GY06_ARUDO</name>
<organism evidence="1">
    <name type="scientific">Arundo donax</name>
    <name type="common">Giant reed</name>
    <name type="synonym">Donax arundinaceus</name>
    <dbReference type="NCBI Taxonomy" id="35708"/>
    <lineage>
        <taxon>Eukaryota</taxon>
        <taxon>Viridiplantae</taxon>
        <taxon>Streptophyta</taxon>
        <taxon>Embryophyta</taxon>
        <taxon>Tracheophyta</taxon>
        <taxon>Spermatophyta</taxon>
        <taxon>Magnoliopsida</taxon>
        <taxon>Liliopsida</taxon>
        <taxon>Poales</taxon>
        <taxon>Poaceae</taxon>
        <taxon>PACMAD clade</taxon>
        <taxon>Arundinoideae</taxon>
        <taxon>Arundineae</taxon>
        <taxon>Arundo</taxon>
    </lineage>
</organism>
<evidence type="ECO:0000313" key="1">
    <source>
        <dbReference type="EMBL" id="JAE27466.1"/>
    </source>
</evidence>